<keyword evidence="3" id="KW-0949">S-adenosyl-L-methionine</keyword>
<evidence type="ECO:0000259" key="8">
    <source>
        <dbReference type="PROSITE" id="PS51918"/>
    </source>
</evidence>
<dbReference type="InterPro" id="IPR013785">
    <property type="entry name" value="Aldolase_TIM"/>
</dbReference>
<name>A0A8J7YS94_9ARCH</name>
<dbReference type="PANTHER" id="PTHR30538">
    <property type="entry name" value="LYSINE 2,3-AMINOMUTASE-RELATED"/>
    <property type="match status" value="1"/>
</dbReference>
<evidence type="ECO:0000256" key="4">
    <source>
        <dbReference type="ARBA" id="ARBA00022723"/>
    </source>
</evidence>
<evidence type="ECO:0000256" key="1">
    <source>
        <dbReference type="ARBA" id="ARBA00001933"/>
    </source>
</evidence>
<dbReference type="PANTHER" id="PTHR30538:SF0">
    <property type="entry name" value="L-LYSINE 2,3-AMINOMUTASE AQ_1632-RELATED"/>
    <property type="match status" value="1"/>
</dbReference>
<dbReference type="InterPro" id="IPR003739">
    <property type="entry name" value="Lys_aminomutase/Glu_NH3_mut"/>
</dbReference>
<dbReference type="SFLD" id="SFLDG01070">
    <property type="entry name" value="PLP-dependent"/>
    <property type="match status" value="1"/>
</dbReference>
<sequence>KERDTTPQKGITRRYVMISIIKPIQTCPQICVYCQRNWQIMNPDEDAFLTKNELEKAIDWFSEHNSVREVLITGGDPFMMGDDAIEHLIKRFSEMEHIIGIRIGSRIPITLPQRITEKFAEMLGSYVKTGKKYVAISTHIEHPYEVTPETGEAIRKIIKQGITVYNQQVYTKETARRFETVKLRMELKKVGIDPYYSFYPQGKYETKNFLLPVARIMQERKEEARLLPGVFRTDEFVFNVPKLGKNHLRAYQDNEIIGIKENGARVYLFYPWEKNIVMVEPYIYVDQPIIEFLDDMVRRGERHENYESIWYYY</sequence>
<dbReference type="GO" id="GO:0003824">
    <property type="term" value="F:catalytic activity"/>
    <property type="evidence" value="ECO:0007669"/>
    <property type="project" value="InterPro"/>
</dbReference>
<gene>
    <name evidence="9" type="ORF">GW910_01920</name>
</gene>
<evidence type="ECO:0000313" key="9">
    <source>
        <dbReference type="EMBL" id="NCN64821.1"/>
    </source>
</evidence>
<protein>
    <submittedName>
        <fullName evidence="9">KamA family radical SAM protein</fullName>
    </submittedName>
</protein>
<dbReference type="SUPFAM" id="SSF102114">
    <property type="entry name" value="Radical SAM enzymes"/>
    <property type="match status" value="1"/>
</dbReference>
<evidence type="ECO:0000256" key="2">
    <source>
        <dbReference type="ARBA" id="ARBA00022485"/>
    </source>
</evidence>
<evidence type="ECO:0000256" key="7">
    <source>
        <dbReference type="ARBA" id="ARBA00023014"/>
    </source>
</evidence>
<evidence type="ECO:0000256" key="3">
    <source>
        <dbReference type="ARBA" id="ARBA00022691"/>
    </source>
</evidence>
<evidence type="ECO:0000256" key="6">
    <source>
        <dbReference type="ARBA" id="ARBA00023004"/>
    </source>
</evidence>
<keyword evidence="6" id="KW-0408">Iron</keyword>
<dbReference type="EMBL" id="JAACVF010000044">
    <property type="protein sequence ID" value="NCN64821.1"/>
    <property type="molecule type" value="Genomic_DNA"/>
</dbReference>
<dbReference type="GO" id="GO:0046872">
    <property type="term" value="F:metal ion binding"/>
    <property type="evidence" value="ECO:0007669"/>
    <property type="project" value="UniProtKB-KW"/>
</dbReference>
<evidence type="ECO:0000313" key="10">
    <source>
        <dbReference type="Proteomes" id="UP000768163"/>
    </source>
</evidence>
<dbReference type="PROSITE" id="PS51918">
    <property type="entry name" value="RADICAL_SAM"/>
    <property type="match status" value="1"/>
</dbReference>
<dbReference type="NCBIfam" id="TIGR00238">
    <property type="entry name" value="KamA family radical SAM protein"/>
    <property type="match status" value="1"/>
</dbReference>
<dbReference type="Gene3D" id="3.20.20.70">
    <property type="entry name" value="Aldolase class I"/>
    <property type="match status" value="1"/>
</dbReference>
<keyword evidence="5" id="KW-0663">Pyridoxal phosphate</keyword>
<accession>A0A8J7YS94</accession>
<organism evidence="9 10">
    <name type="scientific">Candidatus Altarchaeum hamiconexum</name>
    <dbReference type="NCBI Taxonomy" id="1803513"/>
    <lineage>
        <taxon>Archaea</taxon>
        <taxon>Candidatus Altarchaeota</taxon>
        <taxon>Candidatus Altiarchaeia</taxon>
        <taxon>Candidatus Altarchaeales</taxon>
        <taxon>Candidatus Altarchaeaceae</taxon>
        <taxon>Candidatus Altarchaeum</taxon>
    </lineage>
</organism>
<reference evidence="9" key="1">
    <citation type="submission" date="2019-11" db="EMBL/GenBank/DDBJ databases">
        <title>Lipid analysis of CO2-rich subsurface aquifers suggests an autotrophy-based deep biosphere with lysolipids enriched in CPR bacteria.</title>
        <authorList>
            <person name="Probst A.J."/>
            <person name="Elling F.J."/>
            <person name="Castelle C.J."/>
            <person name="Zhu Q."/>
            <person name="Elvert M."/>
            <person name="Birarda G."/>
            <person name="Holman H.-Y."/>
            <person name="Lane K.R."/>
            <person name="Ladd B."/>
            <person name="Ryan M.C."/>
            <person name="Woyke T."/>
            <person name="Hinrichs K.-U."/>
            <person name="Banfield J.F."/>
        </authorList>
    </citation>
    <scope>NUCLEOTIDE SEQUENCE</scope>
    <source>
        <strain evidence="9">CG_2015-01_33_1645</strain>
    </source>
</reference>
<feature type="non-terminal residue" evidence="9">
    <location>
        <position position="1"/>
    </location>
</feature>
<proteinExistence type="predicted"/>
<dbReference type="InterPro" id="IPR007197">
    <property type="entry name" value="rSAM"/>
</dbReference>
<comment type="cofactor">
    <cofactor evidence="1">
        <name>pyridoxal 5'-phosphate</name>
        <dbReference type="ChEBI" id="CHEBI:597326"/>
    </cofactor>
</comment>
<comment type="caution">
    <text evidence="9">The sequence shown here is derived from an EMBL/GenBank/DDBJ whole genome shotgun (WGS) entry which is preliminary data.</text>
</comment>
<dbReference type="Pfam" id="PF04055">
    <property type="entry name" value="Radical_SAM"/>
    <property type="match status" value="1"/>
</dbReference>
<keyword evidence="7" id="KW-0411">Iron-sulfur</keyword>
<dbReference type="GO" id="GO:0051539">
    <property type="term" value="F:4 iron, 4 sulfur cluster binding"/>
    <property type="evidence" value="ECO:0007669"/>
    <property type="project" value="UniProtKB-KW"/>
</dbReference>
<keyword evidence="2" id="KW-0004">4Fe-4S</keyword>
<dbReference type="InterPro" id="IPR058240">
    <property type="entry name" value="rSAM_sf"/>
</dbReference>
<dbReference type="AlphaFoldDB" id="A0A8J7YS94"/>
<dbReference type="SFLD" id="SFLDS00029">
    <property type="entry name" value="Radical_SAM"/>
    <property type="match status" value="1"/>
</dbReference>
<dbReference type="Proteomes" id="UP000768163">
    <property type="component" value="Unassembled WGS sequence"/>
</dbReference>
<feature type="domain" description="Radical SAM core" evidence="8">
    <location>
        <begin position="8"/>
        <end position="226"/>
    </location>
</feature>
<evidence type="ECO:0000256" key="5">
    <source>
        <dbReference type="ARBA" id="ARBA00022898"/>
    </source>
</evidence>
<keyword evidence="4" id="KW-0479">Metal-binding</keyword>